<dbReference type="Proteomes" id="UP000247099">
    <property type="component" value="Unassembled WGS sequence"/>
</dbReference>
<reference evidence="1 2" key="1">
    <citation type="submission" date="2018-05" db="EMBL/GenBank/DDBJ databases">
        <title>Coraliomargarita sinensis sp. nov., isolated from a marine solar saltern.</title>
        <authorList>
            <person name="Zhou L.Y."/>
        </authorList>
    </citation>
    <scope>NUCLEOTIDE SEQUENCE [LARGE SCALE GENOMIC DNA]</scope>
    <source>
        <strain evidence="1 2">WN38</strain>
    </source>
</reference>
<dbReference type="InParanoid" id="A0A317ZHA1"/>
<dbReference type="OrthoDB" id="200319at2"/>
<evidence type="ECO:0008006" key="3">
    <source>
        <dbReference type="Google" id="ProtNLM"/>
    </source>
</evidence>
<dbReference type="InterPro" id="IPR032801">
    <property type="entry name" value="PXL2A/B/C"/>
</dbReference>
<dbReference type="PANTHER" id="PTHR28630:SF3">
    <property type="entry name" value="PEROXIREDOXIN-LIKE 2C"/>
    <property type="match status" value="1"/>
</dbReference>
<evidence type="ECO:0000313" key="2">
    <source>
        <dbReference type="Proteomes" id="UP000247099"/>
    </source>
</evidence>
<dbReference type="NCBIfam" id="NF040769">
    <property type="entry name" value="SelL_rel_redox"/>
    <property type="match status" value="1"/>
</dbReference>
<gene>
    <name evidence="1" type="ORF">DDZ13_03560</name>
</gene>
<sequence length="187" mass="21104">MKLLPAEKQTEFAYQRAVKEIVSKNGWDLEALSHEAPTLVVFLRHFNCIYCRESLAELKRLRRPIEAEGVQIAAVHMGTDRQAEELLSFFDLSDIESFSDPERRLYNAFGLERTTLGQLLGPASWLGMVRAGIRSRSLPGKRLKGIVGDVLQMPGVFLLSEGRIVGDFKPPRVDKQPEYLELAAMEC</sequence>
<proteinExistence type="predicted"/>
<dbReference type="RefSeq" id="WP_110130055.1">
    <property type="nucleotide sequence ID" value="NZ_QHJQ01000002.1"/>
</dbReference>
<dbReference type="InterPro" id="IPR036249">
    <property type="entry name" value="Thioredoxin-like_sf"/>
</dbReference>
<dbReference type="CDD" id="cd02970">
    <property type="entry name" value="PRX_like2"/>
    <property type="match status" value="1"/>
</dbReference>
<protein>
    <recommendedName>
        <fullName evidence="3">Alkyl hydroperoxide reductase</fullName>
    </recommendedName>
</protein>
<dbReference type="Pfam" id="PF13911">
    <property type="entry name" value="AhpC-TSA_2"/>
    <property type="match status" value="1"/>
</dbReference>
<dbReference type="SUPFAM" id="SSF52833">
    <property type="entry name" value="Thioredoxin-like"/>
    <property type="match status" value="1"/>
</dbReference>
<evidence type="ECO:0000313" key="1">
    <source>
        <dbReference type="EMBL" id="PXA05054.1"/>
    </source>
</evidence>
<dbReference type="PANTHER" id="PTHR28630">
    <property type="match status" value="1"/>
</dbReference>
<keyword evidence="2" id="KW-1185">Reference proteome</keyword>
<dbReference type="AlphaFoldDB" id="A0A317ZHA1"/>
<accession>A0A317ZHA1</accession>
<dbReference type="EMBL" id="QHJQ01000002">
    <property type="protein sequence ID" value="PXA05054.1"/>
    <property type="molecule type" value="Genomic_DNA"/>
</dbReference>
<name>A0A317ZHA1_9BACT</name>
<dbReference type="Gene3D" id="3.40.30.10">
    <property type="entry name" value="Glutaredoxin"/>
    <property type="match status" value="1"/>
</dbReference>
<comment type="caution">
    <text evidence="1">The sequence shown here is derived from an EMBL/GenBank/DDBJ whole genome shotgun (WGS) entry which is preliminary data.</text>
</comment>
<organism evidence="1 2">
    <name type="scientific">Coraliomargarita sinensis</name>
    <dbReference type="NCBI Taxonomy" id="2174842"/>
    <lineage>
        <taxon>Bacteria</taxon>
        <taxon>Pseudomonadati</taxon>
        <taxon>Verrucomicrobiota</taxon>
        <taxon>Opitutia</taxon>
        <taxon>Puniceicoccales</taxon>
        <taxon>Coraliomargaritaceae</taxon>
        <taxon>Coraliomargarita</taxon>
    </lineage>
</organism>